<comment type="caution">
    <text evidence="1">The sequence shown here is derived from an EMBL/GenBank/DDBJ whole genome shotgun (WGS) entry which is preliminary data.</text>
</comment>
<gene>
    <name evidence="1" type="ORF">ACFQZW_00290</name>
</gene>
<protein>
    <submittedName>
        <fullName evidence="1">ABC transporter ATPase</fullName>
    </submittedName>
</protein>
<name>A0ABW2Z1M4_9FLAO</name>
<dbReference type="EMBL" id="JBHTIC010000002">
    <property type="protein sequence ID" value="MFD0760513.1"/>
    <property type="molecule type" value="Genomic_DNA"/>
</dbReference>
<keyword evidence="2" id="KW-1185">Reference proteome</keyword>
<evidence type="ECO:0000313" key="1">
    <source>
        <dbReference type="EMBL" id="MFD0760513.1"/>
    </source>
</evidence>
<dbReference type="RefSeq" id="WP_386781259.1">
    <property type="nucleotide sequence ID" value="NZ_JBHTIC010000002.1"/>
</dbReference>
<proteinExistence type="predicted"/>
<sequence>MIVAYNKIPNWCKLWVFPSSRKFYAQEISTLKEAIENFLNNWNNHGQFLNCSYQIKYNRFIIITVDDSELSLSLKSHDQLVSFIQELETKYEIILLDKINVCYKQGEFVQYKELKEFKKMIKNKGVSQKTIVFNNMITTKEELETNWEINIMDSWLGRFLQK</sequence>
<organism evidence="1 2">
    <name type="scientific">Lutibacter aestuarii</name>
    <dbReference type="NCBI Taxonomy" id="861111"/>
    <lineage>
        <taxon>Bacteria</taxon>
        <taxon>Pseudomonadati</taxon>
        <taxon>Bacteroidota</taxon>
        <taxon>Flavobacteriia</taxon>
        <taxon>Flavobacteriales</taxon>
        <taxon>Flavobacteriaceae</taxon>
        <taxon>Lutibacter</taxon>
    </lineage>
</organism>
<evidence type="ECO:0000313" key="2">
    <source>
        <dbReference type="Proteomes" id="UP001597032"/>
    </source>
</evidence>
<reference evidence="2" key="1">
    <citation type="journal article" date="2019" name="Int. J. Syst. Evol. Microbiol.">
        <title>The Global Catalogue of Microorganisms (GCM) 10K type strain sequencing project: providing services to taxonomists for standard genome sequencing and annotation.</title>
        <authorList>
            <consortium name="The Broad Institute Genomics Platform"/>
            <consortium name="The Broad Institute Genome Sequencing Center for Infectious Disease"/>
            <person name="Wu L."/>
            <person name="Ma J."/>
        </authorList>
    </citation>
    <scope>NUCLEOTIDE SEQUENCE [LARGE SCALE GENOMIC DNA]</scope>
    <source>
        <strain evidence="2">CCUG 60022</strain>
    </source>
</reference>
<dbReference type="Proteomes" id="UP001597032">
    <property type="component" value="Unassembled WGS sequence"/>
</dbReference>
<accession>A0ABW2Z1M4</accession>